<comment type="similarity">
    <text evidence="6">Belongs to the AP2/ERF transcription factor family. ERF subfamily.</text>
</comment>
<evidence type="ECO:0000256" key="1">
    <source>
        <dbReference type="ARBA" id="ARBA00004123"/>
    </source>
</evidence>
<comment type="caution">
    <text evidence="9">The sequence shown here is derived from an EMBL/GenBank/DDBJ whole genome shotgun (WGS) entry which is preliminary data.</text>
</comment>
<reference evidence="9" key="1">
    <citation type="submission" date="2023-07" db="EMBL/GenBank/DDBJ databases">
        <title>draft genome sequence of fig (Ficus carica).</title>
        <authorList>
            <person name="Takahashi T."/>
            <person name="Nishimura K."/>
        </authorList>
    </citation>
    <scope>NUCLEOTIDE SEQUENCE</scope>
</reference>
<gene>
    <name evidence="9" type="ORF">TIFTF001_025522</name>
</gene>
<dbReference type="PROSITE" id="PS51032">
    <property type="entry name" value="AP2_ERF"/>
    <property type="match status" value="1"/>
</dbReference>
<organism evidence="9 10">
    <name type="scientific">Ficus carica</name>
    <name type="common">Common fig</name>
    <dbReference type="NCBI Taxonomy" id="3494"/>
    <lineage>
        <taxon>Eukaryota</taxon>
        <taxon>Viridiplantae</taxon>
        <taxon>Streptophyta</taxon>
        <taxon>Embryophyta</taxon>
        <taxon>Tracheophyta</taxon>
        <taxon>Spermatophyta</taxon>
        <taxon>Magnoliopsida</taxon>
        <taxon>eudicotyledons</taxon>
        <taxon>Gunneridae</taxon>
        <taxon>Pentapetalae</taxon>
        <taxon>rosids</taxon>
        <taxon>fabids</taxon>
        <taxon>Rosales</taxon>
        <taxon>Moraceae</taxon>
        <taxon>Ficeae</taxon>
        <taxon>Ficus</taxon>
    </lineage>
</organism>
<evidence type="ECO:0000256" key="2">
    <source>
        <dbReference type="ARBA" id="ARBA00023015"/>
    </source>
</evidence>
<feature type="compositionally biased region" description="Low complexity" evidence="7">
    <location>
        <begin position="213"/>
        <end position="233"/>
    </location>
</feature>
<dbReference type="GO" id="GO:0003677">
    <property type="term" value="F:DNA binding"/>
    <property type="evidence" value="ECO:0007669"/>
    <property type="project" value="UniProtKB-KW"/>
</dbReference>
<dbReference type="GO" id="GO:0009873">
    <property type="term" value="P:ethylene-activated signaling pathway"/>
    <property type="evidence" value="ECO:0007669"/>
    <property type="project" value="InterPro"/>
</dbReference>
<evidence type="ECO:0000256" key="4">
    <source>
        <dbReference type="ARBA" id="ARBA00023163"/>
    </source>
</evidence>
<proteinExistence type="inferred from homology"/>
<evidence type="ECO:0000313" key="9">
    <source>
        <dbReference type="EMBL" id="GMN56403.1"/>
    </source>
</evidence>
<evidence type="ECO:0000256" key="6">
    <source>
        <dbReference type="ARBA" id="ARBA00024343"/>
    </source>
</evidence>
<comment type="subcellular location">
    <subcellularLocation>
        <location evidence="1">Nucleus</location>
    </subcellularLocation>
</comment>
<dbReference type="AlphaFoldDB" id="A0AA88AK04"/>
<evidence type="ECO:0000259" key="8">
    <source>
        <dbReference type="PROSITE" id="PS51032"/>
    </source>
</evidence>
<dbReference type="GO" id="GO:0003700">
    <property type="term" value="F:DNA-binding transcription factor activity"/>
    <property type="evidence" value="ECO:0007669"/>
    <property type="project" value="InterPro"/>
</dbReference>
<feature type="region of interest" description="Disordered" evidence="7">
    <location>
        <begin position="205"/>
        <end position="245"/>
    </location>
</feature>
<keyword evidence="5" id="KW-0539">Nucleus</keyword>
<dbReference type="PANTHER" id="PTHR31190:SF449">
    <property type="entry name" value="AP2_ERF DOMAIN-CONTAINING PROTEIN"/>
    <property type="match status" value="1"/>
</dbReference>
<dbReference type="CDD" id="cd00018">
    <property type="entry name" value="AP2"/>
    <property type="match status" value="1"/>
</dbReference>
<dbReference type="EMBL" id="BTGU01000063">
    <property type="protein sequence ID" value="GMN56403.1"/>
    <property type="molecule type" value="Genomic_DNA"/>
</dbReference>
<evidence type="ECO:0000256" key="3">
    <source>
        <dbReference type="ARBA" id="ARBA00023125"/>
    </source>
</evidence>
<dbReference type="InterPro" id="IPR036955">
    <property type="entry name" value="AP2/ERF_dom_sf"/>
</dbReference>
<accession>A0AA88AK04</accession>
<protein>
    <recommendedName>
        <fullName evidence="8">AP2/ERF domain-containing protein</fullName>
    </recommendedName>
</protein>
<dbReference type="Pfam" id="PF00847">
    <property type="entry name" value="AP2"/>
    <property type="match status" value="1"/>
</dbReference>
<dbReference type="SMART" id="SM00380">
    <property type="entry name" value="AP2"/>
    <property type="match status" value="1"/>
</dbReference>
<keyword evidence="4" id="KW-0804">Transcription</keyword>
<keyword evidence="2" id="KW-0805">Transcription regulation</keyword>
<name>A0AA88AK04_FICCA</name>
<dbReference type="PRINTS" id="PR00367">
    <property type="entry name" value="ETHRSPELEMNT"/>
</dbReference>
<keyword evidence="3" id="KW-0238">DNA-binding</keyword>
<feature type="domain" description="AP2/ERF" evidence="8">
    <location>
        <begin position="134"/>
        <end position="192"/>
    </location>
</feature>
<dbReference type="PANTHER" id="PTHR31190">
    <property type="entry name" value="DNA-BINDING DOMAIN"/>
    <property type="match status" value="1"/>
</dbReference>
<dbReference type="SUPFAM" id="SSF54171">
    <property type="entry name" value="DNA-binding domain"/>
    <property type="match status" value="1"/>
</dbReference>
<evidence type="ECO:0000256" key="5">
    <source>
        <dbReference type="ARBA" id="ARBA00023242"/>
    </source>
</evidence>
<dbReference type="InterPro" id="IPR001471">
    <property type="entry name" value="AP2/ERF_dom"/>
</dbReference>
<sequence length="263" mass="29359">MSGVMKACFESDFALLDAIREHLLCDDQFDHFFDLSDSQVNCRSSNFGDIFLSESRSADLPFKEDETDDMILYGALCNAADSRWSPSVEDNTSPVKTEGFVHDFQATTVARGNNEAPVAAIESHAPPQKGRSMNFRGVRRRPWGKYAAEIRDPKKNGKRVWLGTYETPEDAAVAYDRAAFKMRGAKAKLNFPHLIGSDAWEPVRIRPKRRSPKPSSSLSSPPPSSSSSEIISPTPAKRRPIGIGSMENIEISGDYDWLINWQQ</sequence>
<keyword evidence="10" id="KW-1185">Reference proteome</keyword>
<dbReference type="Gene3D" id="3.30.730.10">
    <property type="entry name" value="AP2/ERF domain"/>
    <property type="match status" value="1"/>
</dbReference>
<dbReference type="InterPro" id="IPR016177">
    <property type="entry name" value="DNA-bd_dom_sf"/>
</dbReference>
<dbReference type="GO" id="GO:0005634">
    <property type="term" value="C:nucleus"/>
    <property type="evidence" value="ECO:0007669"/>
    <property type="project" value="UniProtKB-SubCell"/>
</dbReference>
<evidence type="ECO:0000313" key="10">
    <source>
        <dbReference type="Proteomes" id="UP001187192"/>
    </source>
</evidence>
<evidence type="ECO:0000256" key="7">
    <source>
        <dbReference type="SAM" id="MobiDB-lite"/>
    </source>
</evidence>
<dbReference type="FunFam" id="3.30.730.10:FF:000001">
    <property type="entry name" value="Ethylene-responsive transcription factor 2"/>
    <property type="match status" value="1"/>
</dbReference>
<dbReference type="Proteomes" id="UP001187192">
    <property type="component" value="Unassembled WGS sequence"/>
</dbReference>
<dbReference type="InterPro" id="IPR044808">
    <property type="entry name" value="ERF_plant"/>
</dbReference>